<dbReference type="EMBL" id="SRYA01000023">
    <property type="protein sequence ID" value="TGY95853.1"/>
    <property type="molecule type" value="Genomic_DNA"/>
</dbReference>
<comment type="caution">
    <text evidence="1">The sequence shown here is derived from an EMBL/GenBank/DDBJ whole genome shotgun (WGS) entry which is preliminary data.</text>
</comment>
<evidence type="ECO:0000313" key="1">
    <source>
        <dbReference type="EMBL" id="TGY95853.1"/>
    </source>
</evidence>
<evidence type="ECO:0000313" key="2">
    <source>
        <dbReference type="Proteomes" id="UP000304953"/>
    </source>
</evidence>
<protein>
    <submittedName>
        <fullName evidence="1">ABC transporter permease</fullName>
    </submittedName>
</protein>
<name>A0AC61RV75_9FIRM</name>
<keyword evidence="2" id="KW-1185">Reference proteome</keyword>
<proteinExistence type="predicted"/>
<reference evidence="1" key="1">
    <citation type="submission" date="2019-04" db="EMBL/GenBank/DDBJ databases">
        <title>Microbes associate with the intestines of laboratory mice.</title>
        <authorList>
            <person name="Navarre W."/>
            <person name="Wong E."/>
            <person name="Huang K."/>
            <person name="Tropini C."/>
            <person name="Ng K."/>
            <person name="Yu B."/>
        </authorList>
    </citation>
    <scope>NUCLEOTIDE SEQUENCE</scope>
    <source>
        <strain evidence="1">NM01_1-7b</strain>
    </source>
</reference>
<gene>
    <name evidence="1" type="ORF">E5329_12785</name>
</gene>
<dbReference type="Proteomes" id="UP000304953">
    <property type="component" value="Unassembled WGS sequence"/>
</dbReference>
<sequence>MEAYVRRWKDTAVMAKRCLLCSRRNPDTLLTSIMLPALMMILFVSLFGSLIHIEGVSYVNYIVPGVLLQCIGQCSSVTAVMINKDMTSGIVNRFCTLPIKQSSILNGHILEAFLRSGLTSFVVLLVALLLGVRPSLEIFDLGVLFLLLSVSILAFSYGAAMVGIAANSAEGASACSALMVILPYLSSGFAPAETLPPVMRVFAEYQPMTPVIDTMRNALAGKPLEVSGFIVSLLWCVGLSAVFYMISAALFKRKKEGKKC</sequence>
<organism evidence="1 2">
    <name type="scientific">Petralouisia muris</name>
    <dbReference type="NCBI Taxonomy" id="3032872"/>
    <lineage>
        <taxon>Bacteria</taxon>
        <taxon>Bacillati</taxon>
        <taxon>Bacillota</taxon>
        <taxon>Clostridia</taxon>
        <taxon>Lachnospirales</taxon>
        <taxon>Lachnospiraceae</taxon>
        <taxon>Petralouisia</taxon>
    </lineage>
</organism>
<accession>A0AC61RV75</accession>